<dbReference type="EMBL" id="CP034210">
    <property type="protein sequence ID" value="QBZ66709.1"/>
    <property type="molecule type" value="Genomic_DNA"/>
</dbReference>
<protein>
    <submittedName>
        <fullName evidence="2">Uncharacterized protein</fullName>
    </submittedName>
</protein>
<sequence length="107" mass="11731">MQTHNQAASGATPISSSILGGVTGYRNQMVSNLETKQNDILSALETALLTQQKLLEEDNEQKGETEPVRKSLRSSERSIEYTGLASSKSSRSRRNLHRGLGESPLMK</sequence>
<evidence type="ECO:0000313" key="3">
    <source>
        <dbReference type="Proteomes" id="UP000294847"/>
    </source>
</evidence>
<feature type="compositionally biased region" description="Basic and acidic residues" evidence="1">
    <location>
        <begin position="55"/>
        <end position="79"/>
    </location>
</feature>
<feature type="region of interest" description="Disordered" evidence="1">
    <location>
        <begin position="1"/>
        <end position="20"/>
    </location>
</feature>
<reference evidence="2 3" key="1">
    <citation type="journal article" date="2019" name="Mol. Biol. Evol.">
        <title>Blast fungal genomes show frequent chromosomal changes, gene gains and losses, and effector gene turnover.</title>
        <authorList>
            <person name="Gomez Luciano L.B."/>
            <person name="Jason Tsai I."/>
            <person name="Chuma I."/>
            <person name="Tosa Y."/>
            <person name="Chen Y.H."/>
            <person name="Li J.Y."/>
            <person name="Li M.Y."/>
            <person name="Jade Lu M.Y."/>
            <person name="Nakayashiki H."/>
            <person name="Li W.H."/>
        </authorList>
    </citation>
    <scope>NUCLEOTIDE SEQUENCE [LARGE SCALE GENOMIC DNA]</scope>
    <source>
        <strain evidence="2">MZ5-1-6</strain>
    </source>
</reference>
<feature type="region of interest" description="Disordered" evidence="1">
    <location>
        <begin position="55"/>
        <end position="107"/>
    </location>
</feature>
<accession>A0A4P7NW38</accession>
<proteinExistence type="predicted"/>
<name>A0A4P7NW38_PYROR</name>
<dbReference type="AlphaFoldDB" id="A0A4P7NW38"/>
<evidence type="ECO:0000313" key="2">
    <source>
        <dbReference type="EMBL" id="QBZ66709.1"/>
    </source>
</evidence>
<gene>
    <name evidence="2" type="ORF">PoMZ_13694</name>
</gene>
<evidence type="ECO:0000256" key="1">
    <source>
        <dbReference type="SAM" id="MobiDB-lite"/>
    </source>
</evidence>
<organism evidence="2 3">
    <name type="scientific">Pyricularia oryzae</name>
    <name type="common">Rice blast fungus</name>
    <name type="synonym">Magnaporthe oryzae</name>
    <dbReference type="NCBI Taxonomy" id="318829"/>
    <lineage>
        <taxon>Eukaryota</taxon>
        <taxon>Fungi</taxon>
        <taxon>Dikarya</taxon>
        <taxon>Ascomycota</taxon>
        <taxon>Pezizomycotina</taxon>
        <taxon>Sordariomycetes</taxon>
        <taxon>Sordariomycetidae</taxon>
        <taxon>Magnaporthales</taxon>
        <taxon>Pyriculariaceae</taxon>
        <taxon>Pyricularia</taxon>
    </lineage>
</organism>
<dbReference type="Proteomes" id="UP000294847">
    <property type="component" value="Chromosome 7"/>
</dbReference>
<feature type="compositionally biased region" description="Polar residues" evidence="1">
    <location>
        <begin position="1"/>
        <end position="18"/>
    </location>
</feature>